<keyword evidence="1" id="KW-0472">Membrane</keyword>
<dbReference type="EMBL" id="JAVREN010000072">
    <property type="protein sequence ID" value="MDT0310451.1"/>
    <property type="molecule type" value="Genomic_DNA"/>
</dbReference>
<dbReference type="RefSeq" id="WP_311633419.1">
    <property type="nucleotide sequence ID" value="NZ_JAVREN010000072.1"/>
</dbReference>
<feature type="transmembrane region" description="Helical" evidence="1">
    <location>
        <begin position="139"/>
        <end position="160"/>
    </location>
</feature>
<protein>
    <submittedName>
        <fullName evidence="3">MAB_1171c family putative transporter</fullName>
    </submittedName>
</protein>
<feature type="transmembrane region" description="Helical" evidence="1">
    <location>
        <begin position="100"/>
        <end position="119"/>
    </location>
</feature>
<dbReference type="InterPro" id="IPR046675">
    <property type="entry name" value="DUF6545"/>
</dbReference>
<feature type="domain" description="DUF6545" evidence="2">
    <location>
        <begin position="235"/>
        <end position="368"/>
    </location>
</feature>
<keyword evidence="1" id="KW-0812">Transmembrane</keyword>
<evidence type="ECO:0000256" key="1">
    <source>
        <dbReference type="SAM" id="Phobius"/>
    </source>
</evidence>
<name>A0ABU2LG08_9ACTN</name>
<feature type="transmembrane region" description="Helical" evidence="1">
    <location>
        <begin position="72"/>
        <end position="93"/>
    </location>
</feature>
<comment type="caution">
    <text evidence="3">The sequence shown here is derived from an EMBL/GenBank/DDBJ whole genome shotgun (WGS) entry which is preliminary data.</text>
</comment>
<feature type="transmembrane region" description="Helical" evidence="1">
    <location>
        <begin position="6"/>
        <end position="24"/>
    </location>
</feature>
<dbReference type="NCBIfam" id="NF042915">
    <property type="entry name" value="MAB_1171c_fam"/>
    <property type="match status" value="1"/>
</dbReference>
<evidence type="ECO:0000313" key="3">
    <source>
        <dbReference type="EMBL" id="MDT0310451.1"/>
    </source>
</evidence>
<feature type="transmembrane region" description="Helical" evidence="1">
    <location>
        <begin position="172"/>
        <end position="192"/>
    </location>
</feature>
<proteinExistence type="predicted"/>
<organism evidence="3 4">
    <name type="scientific">Streptomyces boetiae</name>
    <dbReference type="NCBI Taxonomy" id="3075541"/>
    <lineage>
        <taxon>Bacteria</taxon>
        <taxon>Bacillati</taxon>
        <taxon>Actinomycetota</taxon>
        <taxon>Actinomycetes</taxon>
        <taxon>Kitasatosporales</taxon>
        <taxon>Streptomycetaceae</taxon>
        <taxon>Streptomyces</taxon>
    </lineage>
</organism>
<sequence length="390" mass="41654">MTVTEWANDIGRWSVVLMWAALIIRARPALKLHYQRGLWFAILTAATATTLFQPEVINRAVELTGDARAVTLSRNVVGVLAAGLTLLLIIDSARPRRARLFIAAATACATTTLVGMDLARGDYPGPGVPLNGGPAEPSTAYWLVVSVAHLVADLVIVLVCARYSARTEDRDLAWSLRLFAAGSLLAVVYWAGSLAQLYARAPDAAPWLAVVINLHGVSRALTLLVPTATRAVRLAREARTVWVLWPLWRDLSAAVPAVALGPPYRTRLHAFLRPRAPLALQAHRQTIETYDAILQLQAHLAPHAYERATQHAQELRLPAAQAAAAALAGALGQARNAKLSGGAATDPSPLPGLERGDAGLLLAVARHWPAMSRAASGHELTDARPEGDAA</sequence>
<dbReference type="InterPro" id="IPR050039">
    <property type="entry name" value="MAB_1171c-like"/>
</dbReference>
<keyword evidence="4" id="KW-1185">Reference proteome</keyword>
<keyword evidence="1" id="KW-1133">Transmembrane helix</keyword>
<evidence type="ECO:0000259" key="2">
    <source>
        <dbReference type="Pfam" id="PF20182"/>
    </source>
</evidence>
<gene>
    <name evidence="3" type="ORF">RM780_26395</name>
</gene>
<dbReference type="Pfam" id="PF20182">
    <property type="entry name" value="DUF6545"/>
    <property type="match status" value="1"/>
</dbReference>
<reference evidence="4" key="1">
    <citation type="submission" date="2023-07" db="EMBL/GenBank/DDBJ databases">
        <title>30 novel species of actinomycetes from the DSMZ collection.</title>
        <authorList>
            <person name="Nouioui I."/>
        </authorList>
    </citation>
    <scope>NUCLEOTIDE SEQUENCE [LARGE SCALE GENOMIC DNA]</scope>
    <source>
        <strain evidence="4">DSM 44917</strain>
    </source>
</reference>
<accession>A0ABU2LG08</accession>
<evidence type="ECO:0000313" key="4">
    <source>
        <dbReference type="Proteomes" id="UP001183388"/>
    </source>
</evidence>
<feature type="transmembrane region" description="Helical" evidence="1">
    <location>
        <begin position="36"/>
        <end position="52"/>
    </location>
</feature>
<dbReference type="Proteomes" id="UP001183388">
    <property type="component" value="Unassembled WGS sequence"/>
</dbReference>